<dbReference type="RefSeq" id="WP_243489429.1">
    <property type="nucleotide sequence ID" value="NZ_CP063361.1"/>
</dbReference>
<reference evidence="1 2" key="1">
    <citation type="submission" date="2020-10" db="EMBL/GenBank/DDBJ databases">
        <title>Genome analysis of Massilia species.</title>
        <authorList>
            <person name="Jung D.-H."/>
        </authorList>
    </citation>
    <scope>NUCLEOTIDE SEQUENCE [LARGE SCALE GENOMIC DNA]</scope>
    <source>
        <strain evidence="2">sipir</strain>
    </source>
</reference>
<proteinExistence type="predicted"/>
<organism evidence="1 2">
    <name type="scientific">Massilia violaceinigra</name>
    <dbReference type="NCBI Taxonomy" id="2045208"/>
    <lineage>
        <taxon>Bacteria</taxon>
        <taxon>Pseudomonadati</taxon>
        <taxon>Pseudomonadota</taxon>
        <taxon>Betaproteobacteria</taxon>
        <taxon>Burkholderiales</taxon>
        <taxon>Oxalobacteraceae</taxon>
        <taxon>Telluria group</taxon>
        <taxon>Massilia</taxon>
    </lineage>
</organism>
<dbReference type="EMBL" id="CP063361">
    <property type="protein sequence ID" value="UOD28259.1"/>
    <property type="molecule type" value="Genomic_DNA"/>
</dbReference>
<gene>
    <name evidence="1" type="ORF">INH39_22745</name>
</gene>
<dbReference type="Proteomes" id="UP000831532">
    <property type="component" value="Chromosome"/>
</dbReference>
<dbReference type="InterPro" id="IPR022037">
    <property type="entry name" value="DUF3606"/>
</dbReference>
<sequence length="189" mass="20321">MSDNPLEPNPQDDDRINVNVEAELAYWGAQFGVPRARLADAIEQVGPRAVDLQKYLGIPVVWNPRKADLRLRALASGAVRRQQLRAGAGEQHCAAVVDDALAVRAGETAAQTHAHVRMVGNVIVDCAAAVGWAACADTEKVSPNRYWTGAASGFTVAPSTTTRRARWTTTDTRAAGTNCGKSMANRERE</sequence>
<evidence type="ECO:0000313" key="1">
    <source>
        <dbReference type="EMBL" id="UOD28259.1"/>
    </source>
</evidence>
<keyword evidence="2" id="KW-1185">Reference proteome</keyword>
<evidence type="ECO:0000313" key="2">
    <source>
        <dbReference type="Proteomes" id="UP000831532"/>
    </source>
</evidence>
<name>A0ABY4A3J4_9BURK</name>
<accession>A0ABY4A3J4</accession>
<dbReference type="Pfam" id="PF12244">
    <property type="entry name" value="DUF3606"/>
    <property type="match status" value="1"/>
</dbReference>
<protein>
    <submittedName>
        <fullName evidence="1">DUF3606 domain-containing protein</fullName>
    </submittedName>
</protein>